<dbReference type="InterPro" id="IPR052155">
    <property type="entry name" value="Biofilm_reg_signaling"/>
</dbReference>
<evidence type="ECO:0000259" key="8">
    <source>
        <dbReference type="PROSITE" id="PS50887"/>
    </source>
</evidence>
<dbReference type="GO" id="GO:0005886">
    <property type="term" value="C:plasma membrane"/>
    <property type="evidence" value="ECO:0007669"/>
    <property type="project" value="UniProtKB-SubCell"/>
</dbReference>
<reference evidence="10" key="1">
    <citation type="submission" date="2016-10" db="EMBL/GenBank/DDBJ databases">
        <authorList>
            <person name="Varghese N."/>
            <person name="Submissions S."/>
        </authorList>
    </citation>
    <scope>NUCLEOTIDE SEQUENCE [LARGE SCALE GENOMIC DNA]</scope>
    <source>
        <strain evidence="10">DSM 17834</strain>
    </source>
</reference>
<keyword evidence="6" id="KW-1133">Transmembrane helix</keyword>
<comment type="subcellular location">
    <subcellularLocation>
        <location evidence="2">Cell inner membrane</location>
    </subcellularLocation>
</comment>
<evidence type="ECO:0000313" key="10">
    <source>
        <dbReference type="Proteomes" id="UP000198784"/>
    </source>
</evidence>
<dbReference type="Pfam" id="PF00990">
    <property type="entry name" value="GGDEF"/>
    <property type="match status" value="1"/>
</dbReference>
<sequence length="629" mass="68689">MEALRRMPLRYKFWAVNGVAFFSILLVVVVAMALEQRSVNQSRQDQARSLLLWWQGGEAALPDGPLQPMRLADAATSPVRQRLIKAAGAEPEWVNLSGLTLLDAQTPLGAWVRQQEGAGVLAVLVSGMSFQQVFVERAPVYALAVFLLMLGLLCGSQMLIRFVESYQRQLQQMAHFDSLTGLPNRALAYDRLAHALDKVTRRGGHLAVLFIDLDRFKTLNDSYGHGFGDTVLRAVAQRLQTRCRQEDTLARLGGDEFLLILEQLPAPNTASLVARSLLQLLEQPLQLEEGHELYVGASIGIALYPGDGGDAAELIRNADAAMYSAKANGRNTCAHYIPRLTEHARTRFELERSLRGALHNQELSLHFQPLMRLADGHCLGAEALLRWHSPQHGQVGPDTFIPLAEDSGQIVPIGSWVLNEACRQASAWREEGLLLETIAVNLSPIQFMQQDIVQLVARALAGSGLPAHCLELEITEGALMRHTDQAENTLNALKALGVRIAVDDFGTGYSSLAYLRRFALDKLKIDKSFMAGVPANSSDCQLVHTIIAMARSMQLTVLAEGVETPEQQGWLLAEGCDQCQGYLLGRPMAAESFAQHWQALSAVAATQGGACGQPYAGVAPPQAPLPARP</sequence>
<keyword evidence="6" id="KW-0812">Transmembrane</keyword>
<dbReference type="PANTHER" id="PTHR44757:SF2">
    <property type="entry name" value="BIOFILM ARCHITECTURE MAINTENANCE PROTEIN MBAA"/>
    <property type="match status" value="1"/>
</dbReference>
<comment type="catalytic activity">
    <reaction evidence="5">
        <text>3',3'-c-di-GMP + H2O = 5'-phosphoguanylyl(3'-&gt;5')guanosine + H(+)</text>
        <dbReference type="Rhea" id="RHEA:24902"/>
        <dbReference type="ChEBI" id="CHEBI:15377"/>
        <dbReference type="ChEBI" id="CHEBI:15378"/>
        <dbReference type="ChEBI" id="CHEBI:58754"/>
        <dbReference type="ChEBI" id="CHEBI:58805"/>
        <dbReference type="EC" id="3.1.4.52"/>
    </reaction>
    <physiologicalReaction direction="left-to-right" evidence="5">
        <dbReference type="Rhea" id="RHEA:24903"/>
    </physiologicalReaction>
</comment>
<dbReference type="CDD" id="cd01949">
    <property type="entry name" value="GGDEF"/>
    <property type="match status" value="1"/>
</dbReference>
<keyword evidence="4" id="KW-0973">c-di-GMP</keyword>
<feature type="transmembrane region" description="Helical" evidence="6">
    <location>
        <begin position="13"/>
        <end position="34"/>
    </location>
</feature>
<dbReference type="InterPro" id="IPR035919">
    <property type="entry name" value="EAL_sf"/>
</dbReference>
<keyword evidence="6" id="KW-0472">Membrane</keyword>
<evidence type="ECO:0000256" key="4">
    <source>
        <dbReference type="ARBA" id="ARBA00022636"/>
    </source>
</evidence>
<evidence type="ECO:0000313" key="9">
    <source>
        <dbReference type="EMBL" id="SFP73537.1"/>
    </source>
</evidence>
<dbReference type="GO" id="GO:0071732">
    <property type="term" value="P:cellular response to nitric oxide"/>
    <property type="evidence" value="ECO:0007669"/>
    <property type="project" value="UniProtKB-ARBA"/>
</dbReference>
<dbReference type="Gene3D" id="3.20.20.450">
    <property type="entry name" value="EAL domain"/>
    <property type="match status" value="1"/>
</dbReference>
<dbReference type="PROSITE" id="PS50887">
    <property type="entry name" value="GGDEF"/>
    <property type="match status" value="1"/>
</dbReference>
<dbReference type="InterPro" id="IPR043128">
    <property type="entry name" value="Rev_trsase/Diguanyl_cyclase"/>
</dbReference>
<dbReference type="InterPro" id="IPR001633">
    <property type="entry name" value="EAL_dom"/>
</dbReference>
<feature type="transmembrane region" description="Helical" evidence="6">
    <location>
        <begin position="140"/>
        <end position="163"/>
    </location>
</feature>
<protein>
    <recommendedName>
        <fullName evidence="3">cyclic-guanylate-specific phosphodiesterase</fullName>
        <ecNumber evidence="3">3.1.4.52</ecNumber>
    </recommendedName>
</protein>
<evidence type="ECO:0000256" key="3">
    <source>
        <dbReference type="ARBA" id="ARBA00012282"/>
    </source>
</evidence>
<dbReference type="FunFam" id="3.20.20.450:FF:000001">
    <property type="entry name" value="Cyclic di-GMP phosphodiesterase yahA"/>
    <property type="match status" value="1"/>
</dbReference>
<keyword evidence="10" id="KW-1185">Reference proteome</keyword>
<accession>A0A1I5SSQ8</accession>
<dbReference type="FunFam" id="3.30.70.270:FF:000001">
    <property type="entry name" value="Diguanylate cyclase domain protein"/>
    <property type="match status" value="1"/>
</dbReference>
<dbReference type="SMART" id="SM00052">
    <property type="entry name" value="EAL"/>
    <property type="match status" value="1"/>
</dbReference>
<evidence type="ECO:0000259" key="7">
    <source>
        <dbReference type="PROSITE" id="PS50883"/>
    </source>
</evidence>
<dbReference type="Proteomes" id="UP000198784">
    <property type="component" value="Unassembled WGS sequence"/>
</dbReference>
<name>A0A1I5SSQ8_9PSED</name>
<proteinExistence type="predicted"/>
<comment type="cofactor">
    <cofactor evidence="1">
        <name>Mg(2+)</name>
        <dbReference type="ChEBI" id="CHEBI:18420"/>
    </cofactor>
</comment>
<dbReference type="EMBL" id="FOWX01000017">
    <property type="protein sequence ID" value="SFP73537.1"/>
    <property type="molecule type" value="Genomic_DNA"/>
</dbReference>
<dbReference type="PROSITE" id="PS50883">
    <property type="entry name" value="EAL"/>
    <property type="match status" value="1"/>
</dbReference>
<evidence type="ECO:0000256" key="2">
    <source>
        <dbReference type="ARBA" id="ARBA00004533"/>
    </source>
</evidence>
<dbReference type="GO" id="GO:0071111">
    <property type="term" value="F:cyclic-guanylate-specific phosphodiesterase activity"/>
    <property type="evidence" value="ECO:0007669"/>
    <property type="project" value="UniProtKB-EC"/>
</dbReference>
<feature type="domain" description="GGDEF" evidence="8">
    <location>
        <begin position="204"/>
        <end position="338"/>
    </location>
</feature>
<dbReference type="OrthoDB" id="9804951at2"/>
<dbReference type="EC" id="3.1.4.52" evidence="3"/>
<dbReference type="RefSeq" id="WP_090501953.1">
    <property type="nucleotide sequence ID" value="NZ_FOWX01000017.1"/>
</dbReference>
<dbReference type="SMART" id="SM00267">
    <property type="entry name" value="GGDEF"/>
    <property type="match status" value="1"/>
</dbReference>
<dbReference type="SUPFAM" id="SSF141868">
    <property type="entry name" value="EAL domain-like"/>
    <property type="match status" value="1"/>
</dbReference>
<evidence type="ECO:0000256" key="5">
    <source>
        <dbReference type="ARBA" id="ARBA00051114"/>
    </source>
</evidence>
<dbReference type="InterPro" id="IPR029787">
    <property type="entry name" value="Nucleotide_cyclase"/>
</dbReference>
<dbReference type="CDD" id="cd01948">
    <property type="entry name" value="EAL"/>
    <property type="match status" value="1"/>
</dbReference>
<dbReference type="Pfam" id="PF00563">
    <property type="entry name" value="EAL"/>
    <property type="match status" value="1"/>
</dbReference>
<evidence type="ECO:0000256" key="6">
    <source>
        <dbReference type="SAM" id="Phobius"/>
    </source>
</evidence>
<dbReference type="STRING" id="289003.SAMN05216190_11739"/>
<organism evidence="9 10">
    <name type="scientific">Pseudomonas borbori</name>
    <dbReference type="NCBI Taxonomy" id="289003"/>
    <lineage>
        <taxon>Bacteria</taxon>
        <taxon>Pseudomonadati</taxon>
        <taxon>Pseudomonadota</taxon>
        <taxon>Gammaproteobacteria</taxon>
        <taxon>Pseudomonadales</taxon>
        <taxon>Pseudomonadaceae</taxon>
        <taxon>Pseudomonas</taxon>
    </lineage>
</organism>
<dbReference type="AlphaFoldDB" id="A0A1I5SSQ8"/>
<dbReference type="NCBIfam" id="TIGR00254">
    <property type="entry name" value="GGDEF"/>
    <property type="match status" value="1"/>
</dbReference>
<dbReference type="SUPFAM" id="SSF55073">
    <property type="entry name" value="Nucleotide cyclase"/>
    <property type="match status" value="1"/>
</dbReference>
<evidence type="ECO:0000256" key="1">
    <source>
        <dbReference type="ARBA" id="ARBA00001946"/>
    </source>
</evidence>
<dbReference type="PANTHER" id="PTHR44757">
    <property type="entry name" value="DIGUANYLATE CYCLASE DGCP"/>
    <property type="match status" value="1"/>
</dbReference>
<dbReference type="InterPro" id="IPR000160">
    <property type="entry name" value="GGDEF_dom"/>
</dbReference>
<dbReference type="Gene3D" id="3.30.70.270">
    <property type="match status" value="1"/>
</dbReference>
<gene>
    <name evidence="9" type="ORF">SAMN05216190_11739</name>
</gene>
<feature type="domain" description="EAL" evidence="7">
    <location>
        <begin position="347"/>
        <end position="601"/>
    </location>
</feature>